<dbReference type="GO" id="GO:0005886">
    <property type="term" value="C:plasma membrane"/>
    <property type="evidence" value="ECO:0007669"/>
    <property type="project" value="UniProtKB-SubCell"/>
</dbReference>
<dbReference type="GO" id="GO:0007030">
    <property type="term" value="P:Golgi organization"/>
    <property type="evidence" value="ECO:0007669"/>
    <property type="project" value="TreeGrafter"/>
</dbReference>
<dbReference type="PROSITE" id="PS50290">
    <property type="entry name" value="PI3_4_KINASE_3"/>
    <property type="match status" value="1"/>
</dbReference>
<feature type="compositionally biased region" description="Basic and acidic residues" evidence="8">
    <location>
        <begin position="15"/>
        <end position="30"/>
    </location>
</feature>
<evidence type="ECO:0000256" key="8">
    <source>
        <dbReference type="SAM" id="MobiDB-lite"/>
    </source>
</evidence>
<evidence type="ECO:0000256" key="1">
    <source>
        <dbReference type="ARBA" id="ARBA00022475"/>
    </source>
</evidence>
<sequence length="658" mass="77338">MHPIRSISSGDDSDEPHHLYGEYHSQRHPGTEIENQEYRIDLSSRSTSQPSYNLLASLPRLTVETSSGKLRDELLKRRNSENTAAYFSKFSNDYILSPKNWFKPSKKKKKRIVPPDSLVYQIEYSVFHPIRNLHHINDQLDIQTHLLEILKAEGYSLDDGSQPENYIAEEDFRILVATITHDVEFDSDLKPQRISQGSSGSYFILGKHHQDENHSYSQKIFKRGIFKPKDEEPYGPLSPKWTKWIHRTFFPCFFGRSCLTPNQGYISEAAACVLDRQLLSYIVPYTDVIYLKSNLFYYSVWERTTSKIRRHKIGSFQMFLNGYMEAHSFFKMYPVPQNIDRLPETREYFLEEDESVEDAKLKFKWSQDVLLQFQEQLEKLVILDYIMRNTDRGADNWMIKIVWKERSFDSGPRQVYPYLKVGAIDSGLAFPWKHPDEWRSFPFGWLFLPYLIIGQPFSRKTRQHYLPLLTLKYWWEQTIMKLKEVFSQDQDFKEKQWTRQVAVLKGQAFNVVEILKLHYAGPLELTRRENLLIWDDEMNVPILVNNNNITNAMESSIYDLEPPSKRLSIGEIPFATQNTETTPLLKSRDELRRQSSSGSLKSGNSFCDPLQMSGFEYNLNIEDSERQLFEGDEETSTKKVIIERLEKVDARLPFFTWC</sequence>
<evidence type="ECO:0000256" key="5">
    <source>
        <dbReference type="ARBA" id="ARBA00022840"/>
    </source>
</evidence>
<dbReference type="Pfam" id="PF00454">
    <property type="entry name" value="PI3_PI4_kinase"/>
    <property type="match status" value="1"/>
</dbReference>
<dbReference type="GO" id="GO:0004430">
    <property type="term" value="F:1-phosphatidylinositol 4-kinase activity"/>
    <property type="evidence" value="ECO:0007669"/>
    <property type="project" value="UniProtKB-UniRule"/>
</dbReference>
<dbReference type="GO" id="GO:0046854">
    <property type="term" value="P:phosphatidylinositol phosphate biosynthetic process"/>
    <property type="evidence" value="ECO:0007669"/>
    <property type="project" value="UniProtKB-UniRule"/>
</dbReference>
<dbReference type="InterPro" id="IPR000403">
    <property type="entry name" value="PI3/4_kinase_cat_dom"/>
</dbReference>
<keyword evidence="4 7" id="KW-0418">Kinase</keyword>
<gene>
    <name evidence="10" type="ORF">SAMEA4029009_CIC11G00000001238</name>
</gene>
<feature type="region of interest" description="Disordered" evidence="8">
    <location>
        <begin position="1"/>
        <end position="30"/>
    </location>
</feature>
<dbReference type="AlphaFoldDB" id="A0A1L0BY61"/>
<evidence type="ECO:0000259" key="9">
    <source>
        <dbReference type="PROSITE" id="PS50290"/>
    </source>
</evidence>
<dbReference type="GO" id="GO:0005802">
    <property type="term" value="C:trans-Golgi network"/>
    <property type="evidence" value="ECO:0007669"/>
    <property type="project" value="TreeGrafter"/>
</dbReference>
<dbReference type="GO" id="GO:0000329">
    <property type="term" value="C:fungal-type vacuole membrane"/>
    <property type="evidence" value="ECO:0007669"/>
    <property type="project" value="TreeGrafter"/>
</dbReference>
<keyword evidence="1 7" id="KW-1003">Cell membrane</keyword>
<keyword evidence="5 7" id="KW-0067">ATP-binding</keyword>
<comment type="cofactor">
    <cofactor evidence="7">
        <name>Mg(2+)</name>
        <dbReference type="ChEBI" id="CHEBI:18420"/>
    </cofactor>
    <cofactor evidence="7">
        <name>Mn(2+)</name>
        <dbReference type="ChEBI" id="CHEBI:29035"/>
    </cofactor>
</comment>
<dbReference type="GO" id="GO:0005768">
    <property type="term" value="C:endosome"/>
    <property type="evidence" value="ECO:0007669"/>
    <property type="project" value="UniProtKB-UniRule"/>
</dbReference>
<dbReference type="Proteomes" id="UP000182259">
    <property type="component" value="Chromosome IV"/>
</dbReference>
<reference evidence="10 11" key="1">
    <citation type="submission" date="2016-10" db="EMBL/GenBank/DDBJ databases">
        <authorList>
            <person name="de Groot N.N."/>
        </authorList>
    </citation>
    <scope>NUCLEOTIDE SEQUENCE [LARGE SCALE GENOMIC DNA]</scope>
    <source>
        <strain evidence="10 11">PYCC 4715</strain>
    </source>
</reference>
<name>A0A1L0BY61_9ASCO</name>
<dbReference type="PANTHER" id="PTHR12865:SF1">
    <property type="entry name" value="PHOSPHATIDYLINOSITOL 4-KINASE TYPE 2"/>
    <property type="match status" value="1"/>
</dbReference>
<comment type="subcellular location">
    <subcellularLocation>
        <location evidence="7">Cell membrane</location>
        <topology evidence="7">Peripheral membrane protein</topology>
    </subcellularLocation>
    <subcellularLocation>
        <location evidence="7">Vacuole membrane</location>
        <topology evidence="7">Peripheral membrane protein</topology>
    </subcellularLocation>
</comment>
<feature type="compositionally biased region" description="Polar residues" evidence="8">
    <location>
        <begin position="1"/>
        <end position="10"/>
    </location>
</feature>
<keyword evidence="2 7" id="KW-0808">Transferase</keyword>
<evidence type="ECO:0000256" key="4">
    <source>
        <dbReference type="ARBA" id="ARBA00022777"/>
    </source>
</evidence>
<organism evidence="10 11">
    <name type="scientific">Sungouiella intermedia</name>
    <dbReference type="NCBI Taxonomy" id="45354"/>
    <lineage>
        <taxon>Eukaryota</taxon>
        <taxon>Fungi</taxon>
        <taxon>Dikarya</taxon>
        <taxon>Ascomycota</taxon>
        <taxon>Saccharomycotina</taxon>
        <taxon>Pichiomycetes</taxon>
        <taxon>Metschnikowiaceae</taxon>
        <taxon>Sungouiella</taxon>
    </lineage>
</organism>
<evidence type="ECO:0000256" key="2">
    <source>
        <dbReference type="ARBA" id="ARBA00022679"/>
    </source>
</evidence>
<protein>
    <recommendedName>
        <fullName evidence="7">Phosphatidylinositol 4-kinase</fullName>
        <ecNumber evidence="7">2.7.1.67</ecNumber>
    </recommendedName>
</protein>
<dbReference type="EMBL" id="LT635767">
    <property type="protein sequence ID" value="SGZ56287.1"/>
    <property type="molecule type" value="Genomic_DNA"/>
</dbReference>
<evidence type="ECO:0000313" key="11">
    <source>
        <dbReference type="Proteomes" id="UP000182259"/>
    </source>
</evidence>
<keyword evidence="6" id="KW-0472">Membrane</keyword>
<dbReference type="GO" id="GO:0007032">
    <property type="term" value="P:endosome organization"/>
    <property type="evidence" value="ECO:0007669"/>
    <property type="project" value="TreeGrafter"/>
</dbReference>
<comment type="catalytic activity">
    <reaction evidence="7">
        <text>a 1,2-diacyl-sn-glycero-3-phospho-(1D-myo-inositol) + ATP = a 1,2-diacyl-sn-glycero-3-phospho-(1D-myo-inositol 4-phosphate) + ADP + H(+)</text>
        <dbReference type="Rhea" id="RHEA:19877"/>
        <dbReference type="ChEBI" id="CHEBI:15378"/>
        <dbReference type="ChEBI" id="CHEBI:30616"/>
        <dbReference type="ChEBI" id="CHEBI:57880"/>
        <dbReference type="ChEBI" id="CHEBI:58178"/>
        <dbReference type="ChEBI" id="CHEBI:456216"/>
        <dbReference type="EC" id="2.7.1.67"/>
    </reaction>
</comment>
<keyword evidence="3 7" id="KW-0547">Nucleotide-binding</keyword>
<proteinExistence type="inferred from homology"/>
<evidence type="ECO:0000256" key="3">
    <source>
        <dbReference type="ARBA" id="ARBA00022741"/>
    </source>
</evidence>
<dbReference type="InterPro" id="IPR039756">
    <property type="entry name" value="Lsb6/PI4K2"/>
</dbReference>
<dbReference type="EC" id="2.7.1.67" evidence="7"/>
<dbReference type="GO" id="GO:0005524">
    <property type="term" value="F:ATP binding"/>
    <property type="evidence" value="ECO:0007669"/>
    <property type="project" value="UniProtKB-UniRule"/>
</dbReference>
<dbReference type="PANTHER" id="PTHR12865">
    <property type="entry name" value="PHOSPHATIDYLINOSITOL 4-KINASE TYPE-II"/>
    <property type="match status" value="1"/>
</dbReference>
<feature type="domain" description="PI3K/PI4K catalytic" evidence="9">
    <location>
        <begin position="188"/>
        <end position="534"/>
    </location>
</feature>
<evidence type="ECO:0000256" key="7">
    <source>
        <dbReference type="RuleBase" id="RU367084"/>
    </source>
</evidence>
<evidence type="ECO:0000256" key="6">
    <source>
        <dbReference type="ARBA" id="ARBA00023136"/>
    </source>
</evidence>
<comment type="similarity">
    <text evidence="7">Belongs to the PI3/PI4-kinase family.</text>
</comment>
<accession>A0A1L0BY61</accession>
<evidence type="ECO:0000313" key="10">
    <source>
        <dbReference type="EMBL" id="SGZ56287.1"/>
    </source>
</evidence>